<comment type="caution">
    <text evidence="9">The sequence shown here is derived from an EMBL/GenBank/DDBJ whole genome shotgun (WGS) entry which is preliminary data.</text>
</comment>
<comment type="subunit">
    <text evidence="5">Heterooligomer composed of large and small subunits.</text>
</comment>
<dbReference type="Pfam" id="PF02601">
    <property type="entry name" value="Exonuc_VII_L"/>
    <property type="match status" value="2"/>
</dbReference>
<dbReference type="RefSeq" id="WP_167167949.1">
    <property type="nucleotide sequence ID" value="NZ_BAAAOO010000007.1"/>
</dbReference>
<accession>A0ABX0SLY6</accession>
<evidence type="ECO:0000256" key="1">
    <source>
        <dbReference type="ARBA" id="ARBA00022490"/>
    </source>
</evidence>
<keyword evidence="3 5" id="KW-0378">Hydrolase</keyword>
<evidence type="ECO:0000259" key="7">
    <source>
        <dbReference type="Pfam" id="PF02601"/>
    </source>
</evidence>
<dbReference type="EC" id="3.1.11.6" evidence="5"/>
<dbReference type="NCBIfam" id="TIGR00237">
    <property type="entry name" value="xseA"/>
    <property type="match status" value="1"/>
</dbReference>
<dbReference type="InterPro" id="IPR003753">
    <property type="entry name" value="Exonuc_VII_L"/>
</dbReference>
<dbReference type="PANTHER" id="PTHR30008">
    <property type="entry name" value="EXODEOXYRIBONUCLEASE 7 LARGE SUBUNIT"/>
    <property type="match status" value="1"/>
</dbReference>
<comment type="subcellular location">
    <subcellularLocation>
        <location evidence="5 6">Cytoplasm</location>
    </subcellularLocation>
</comment>
<evidence type="ECO:0000313" key="9">
    <source>
        <dbReference type="EMBL" id="NIH57742.1"/>
    </source>
</evidence>
<comment type="similarity">
    <text evidence="5 6">Belongs to the XseA family.</text>
</comment>
<keyword evidence="1 5" id="KW-0963">Cytoplasm</keyword>
<evidence type="ECO:0000256" key="5">
    <source>
        <dbReference type="HAMAP-Rule" id="MF_00378"/>
    </source>
</evidence>
<feature type="domain" description="Exonuclease VII large subunit C-terminal" evidence="7">
    <location>
        <begin position="316"/>
        <end position="400"/>
    </location>
</feature>
<keyword evidence="10" id="KW-1185">Reference proteome</keyword>
<keyword evidence="2 5" id="KW-0540">Nuclease</keyword>
<dbReference type="GO" id="GO:0008855">
    <property type="term" value="F:exodeoxyribonuclease VII activity"/>
    <property type="evidence" value="ECO:0007669"/>
    <property type="project" value="UniProtKB-EC"/>
</dbReference>
<organism evidence="9 10">
    <name type="scientific">Brooklawnia cerclae</name>
    <dbReference type="NCBI Taxonomy" id="349934"/>
    <lineage>
        <taxon>Bacteria</taxon>
        <taxon>Bacillati</taxon>
        <taxon>Actinomycetota</taxon>
        <taxon>Actinomycetes</taxon>
        <taxon>Propionibacteriales</taxon>
        <taxon>Propionibacteriaceae</taxon>
        <taxon>Brooklawnia</taxon>
    </lineage>
</organism>
<protein>
    <recommendedName>
        <fullName evidence="5">Exodeoxyribonuclease 7 large subunit</fullName>
        <ecNumber evidence="5">3.1.11.6</ecNumber>
    </recommendedName>
    <alternativeName>
        <fullName evidence="5">Exodeoxyribonuclease VII large subunit</fullName>
        <shortName evidence="5">Exonuclease VII large subunit</shortName>
    </alternativeName>
</protein>
<evidence type="ECO:0000256" key="3">
    <source>
        <dbReference type="ARBA" id="ARBA00022801"/>
    </source>
</evidence>
<dbReference type="PANTHER" id="PTHR30008:SF0">
    <property type="entry name" value="EXODEOXYRIBONUCLEASE 7 LARGE SUBUNIT"/>
    <property type="match status" value="1"/>
</dbReference>
<evidence type="ECO:0000313" key="10">
    <source>
        <dbReference type="Proteomes" id="UP000749311"/>
    </source>
</evidence>
<dbReference type="HAMAP" id="MF_00378">
    <property type="entry name" value="Exonuc_7_L"/>
    <property type="match status" value="1"/>
</dbReference>
<feature type="domain" description="Exonuclease VII large subunit C-terminal" evidence="7">
    <location>
        <begin position="133"/>
        <end position="309"/>
    </location>
</feature>
<dbReference type="Pfam" id="PF13742">
    <property type="entry name" value="tRNA_anti_2"/>
    <property type="match status" value="1"/>
</dbReference>
<evidence type="ECO:0000256" key="4">
    <source>
        <dbReference type="ARBA" id="ARBA00022839"/>
    </source>
</evidence>
<comment type="function">
    <text evidence="5">Bidirectionally degrades single-stranded DNA into large acid-insoluble oligonucleotides, which are then degraded further into small acid-soluble oligonucleotides.</text>
</comment>
<comment type="catalytic activity">
    <reaction evidence="5 6">
        <text>Exonucleolytic cleavage in either 5'- to 3'- or 3'- to 5'-direction to yield nucleoside 5'-phosphates.</text>
        <dbReference type="EC" id="3.1.11.6"/>
    </reaction>
</comment>
<dbReference type="InterPro" id="IPR020579">
    <property type="entry name" value="Exonuc_VII_lsu_C"/>
</dbReference>
<evidence type="ECO:0000256" key="6">
    <source>
        <dbReference type="RuleBase" id="RU004355"/>
    </source>
</evidence>
<evidence type="ECO:0000259" key="8">
    <source>
        <dbReference type="Pfam" id="PF13742"/>
    </source>
</evidence>
<feature type="domain" description="OB-fold nucleic acid binding" evidence="8">
    <location>
        <begin position="24"/>
        <end position="110"/>
    </location>
</feature>
<gene>
    <name evidence="5" type="primary">xseA</name>
    <name evidence="9" type="ORF">FB473_002387</name>
</gene>
<dbReference type="InterPro" id="IPR025824">
    <property type="entry name" value="OB-fold_nuc-bd_dom"/>
</dbReference>
<sequence length="410" mass="44743">MPSSPPSSARNTAETPQPLGVVVQQVKGWVERCGWVWVEAQVIEINRRAAPTQFLVMRDKRAEQSVRVTCTAMVLDAAGPLTQGTTVVACVSPRVWAKDASLSFECAEIRIVGEGRLLAQLEQLKRKLQAEGLFDPVRKKPLPFLPRAIGLVTGADSAAERDVLSNITRRWPAADIRVRHSLVQGPDAAADVMTALAELDAVPEIEVIVIARGGGSLEDLLPFSDEGLVRAVFAARTPVVSAIGHEPDSPILDLVADKRASTPTDAAKLVVPDAAEQAQQVRDVLARLRQAIVTRLRTEQQSLDQMRSRPVLRDPTGGFAAHDEWLQNRRLRLERAIDRRLADDQTALDHAVRSIRAMSPKATLDRGYAIVADAEGTSVTSVNDVEPGDQLMVYLSDGQVFVEVDYQEAK</sequence>
<proteinExistence type="inferred from homology"/>
<keyword evidence="4 5" id="KW-0269">Exonuclease</keyword>
<dbReference type="EMBL" id="JAAMOZ010000001">
    <property type="protein sequence ID" value="NIH57742.1"/>
    <property type="molecule type" value="Genomic_DNA"/>
</dbReference>
<reference evidence="9 10" key="1">
    <citation type="submission" date="2020-02" db="EMBL/GenBank/DDBJ databases">
        <title>Sequencing the genomes of 1000 actinobacteria strains.</title>
        <authorList>
            <person name="Klenk H.-P."/>
        </authorList>
    </citation>
    <scope>NUCLEOTIDE SEQUENCE [LARGE SCALE GENOMIC DNA]</scope>
    <source>
        <strain evidence="9 10">DSM 19609</strain>
    </source>
</reference>
<dbReference type="Proteomes" id="UP000749311">
    <property type="component" value="Unassembled WGS sequence"/>
</dbReference>
<evidence type="ECO:0000256" key="2">
    <source>
        <dbReference type="ARBA" id="ARBA00022722"/>
    </source>
</evidence>
<name>A0ABX0SLY6_9ACTN</name>